<feature type="domain" description="Penicillin-binding protein transpeptidase" evidence="5">
    <location>
        <begin position="244"/>
        <end position="543"/>
    </location>
</feature>
<name>A0A1E5Q8Z8_9PROT</name>
<dbReference type="Gene3D" id="3.90.1310.10">
    <property type="entry name" value="Penicillin-binding protein 2a (Domain 2)"/>
    <property type="match status" value="1"/>
</dbReference>
<dbReference type="STRING" id="28181.BEN30_07825"/>
<dbReference type="Proteomes" id="UP000095347">
    <property type="component" value="Unassembled WGS sequence"/>
</dbReference>
<dbReference type="GO" id="GO:0004180">
    <property type="term" value="F:carboxypeptidase activity"/>
    <property type="evidence" value="ECO:0007669"/>
    <property type="project" value="UniProtKB-KW"/>
</dbReference>
<dbReference type="GO" id="GO:0005886">
    <property type="term" value="C:plasma membrane"/>
    <property type="evidence" value="ECO:0007669"/>
    <property type="project" value="TreeGrafter"/>
</dbReference>
<organism evidence="7 8">
    <name type="scientific">Magnetovibrio blakemorei</name>
    <dbReference type="NCBI Taxonomy" id="28181"/>
    <lineage>
        <taxon>Bacteria</taxon>
        <taxon>Pseudomonadati</taxon>
        <taxon>Pseudomonadota</taxon>
        <taxon>Alphaproteobacteria</taxon>
        <taxon>Rhodospirillales</taxon>
        <taxon>Magnetovibrionaceae</taxon>
        <taxon>Magnetovibrio</taxon>
    </lineage>
</organism>
<dbReference type="Gene3D" id="1.10.150.770">
    <property type="match status" value="1"/>
</dbReference>
<dbReference type="InterPro" id="IPR036138">
    <property type="entry name" value="PBP_dimer_sf"/>
</dbReference>
<gene>
    <name evidence="7" type="ORF">BEN30_07825</name>
</gene>
<evidence type="ECO:0000256" key="3">
    <source>
        <dbReference type="ARBA" id="ARBA00023136"/>
    </source>
</evidence>
<evidence type="ECO:0000256" key="1">
    <source>
        <dbReference type="ARBA" id="ARBA00004370"/>
    </source>
</evidence>
<feature type="compositionally biased region" description="Basic and acidic residues" evidence="4">
    <location>
        <begin position="559"/>
        <end position="568"/>
    </location>
</feature>
<evidence type="ECO:0000313" key="7">
    <source>
        <dbReference type="EMBL" id="OEJ67939.1"/>
    </source>
</evidence>
<proteinExistence type="predicted"/>
<evidence type="ECO:0000313" key="8">
    <source>
        <dbReference type="Proteomes" id="UP000095347"/>
    </source>
</evidence>
<dbReference type="Gene3D" id="3.40.710.10">
    <property type="entry name" value="DD-peptidase/beta-lactamase superfamily"/>
    <property type="match status" value="1"/>
</dbReference>
<dbReference type="GO" id="GO:0071555">
    <property type="term" value="P:cell wall organization"/>
    <property type="evidence" value="ECO:0007669"/>
    <property type="project" value="TreeGrafter"/>
</dbReference>
<dbReference type="InterPro" id="IPR001460">
    <property type="entry name" value="PCN-bd_Tpept"/>
</dbReference>
<feature type="domain" description="Penicillin-binding protein dimerisation" evidence="6">
    <location>
        <begin position="78"/>
        <end position="190"/>
    </location>
</feature>
<evidence type="ECO:0000256" key="4">
    <source>
        <dbReference type="SAM" id="MobiDB-lite"/>
    </source>
</evidence>
<evidence type="ECO:0000259" key="6">
    <source>
        <dbReference type="Pfam" id="PF03717"/>
    </source>
</evidence>
<feature type="region of interest" description="Disordered" evidence="4">
    <location>
        <begin position="559"/>
        <end position="591"/>
    </location>
</feature>
<reference evidence="8" key="1">
    <citation type="submission" date="2016-07" db="EMBL/GenBank/DDBJ databases">
        <authorList>
            <person name="Florea S."/>
            <person name="Webb J.S."/>
            <person name="Jaromczyk J."/>
            <person name="Schardl C.L."/>
        </authorList>
    </citation>
    <scope>NUCLEOTIDE SEQUENCE [LARGE SCALE GENOMIC DNA]</scope>
    <source>
        <strain evidence="8">MV-1</strain>
    </source>
</reference>
<keyword evidence="2" id="KW-0645">Protease</keyword>
<dbReference type="InterPro" id="IPR012338">
    <property type="entry name" value="Beta-lactam/transpept-like"/>
</dbReference>
<sequence>MPLQSEIPFEALDPKRIRMDGARKQALEQGRTRLLVTGVMFALAFVVLGGRLVELTRHGKEGAPSWQHMASAASKNQPVVRGDVVDRFGHILATSLPTQSLYVDSREAIEGGKAEDTVDLLMTVLPSLNRKQLIDKINNGSRFEWVERNLTPDQVWAVNRLGLLGFGFRREERRVYPYGPTFAHVIGYTDVDGRGISGVEHTFEGKLGNQGEVVELSIDMRVQAVLHDELSKAKERFSATGAAGVVMDVNSGEIIAMASLPDFDPNKPAGSLGDRGFNRATMGVYEMGSTFKLFTTAMALDTGTVGLTDGYDTSEPIHIARFTINDFHGKKRWLSVPEILTYSSNIGTAKMAMDVGAVKQKDYLTRFGLLGPSNIELPEVGSPLYPVRWGDISTMTISYGHGIAVSPLQIAAGVSSLVNGGVMMTPTLIKRSADEEVSGERVLKAKTSEMMRALMRQVVRDGTGKNADVQGYLVGGKTGTAEKQAGGRYEKSNLVSSFVGAFPMTQPRFVVLALLDEPKGIKESLGYATGGWVAAPVVKDIIERLGPLYGLIADPRGDKAEDAKDHPMHVPLSNGPKRTARVGASVQHAAY</sequence>
<evidence type="ECO:0008006" key="9">
    <source>
        <dbReference type="Google" id="ProtNLM"/>
    </source>
</evidence>
<accession>A0A1E5Q8Z8</accession>
<protein>
    <recommendedName>
        <fullName evidence="9">Penicillin-binding protein</fullName>
    </recommendedName>
</protein>
<dbReference type="PANTHER" id="PTHR30627">
    <property type="entry name" value="PEPTIDOGLYCAN D,D-TRANSPEPTIDASE"/>
    <property type="match status" value="1"/>
</dbReference>
<dbReference type="OrthoDB" id="9789078at2"/>
<dbReference type="PANTHER" id="PTHR30627:SF1">
    <property type="entry name" value="PEPTIDOGLYCAN D,D-TRANSPEPTIDASE FTSI"/>
    <property type="match status" value="1"/>
</dbReference>
<keyword evidence="3" id="KW-0472">Membrane</keyword>
<dbReference type="GO" id="GO:0008658">
    <property type="term" value="F:penicillin binding"/>
    <property type="evidence" value="ECO:0007669"/>
    <property type="project" value="InterPro"/>
</dbReference>
<dbReference type="SUPFAM" id="SSF56519">
    <property type="entry name" value="Penicillin binding protein dimerisation domain"/>
    <property type="match status" value="1"/>
</dbReference>
<dbReference type="Pfam" id="PF03717">
    <property type="entry name" value="PBP_dimer"/>
    <property type="match status" value="1"/>
</dbReference>
<dbReference type="InterPro" id="IPR005311">
    <property type="entry name" value="PBP_dimer"/>
</dbReference>
<dbReference type="Pfam" id="PF00905">
    <property type="entry name" value="Transpeptidase"/>
    <property type="match status" value="1"/>
</dbReference>
<keyword evidence="8" id="KW-1185">Reference proteome</keyword>
<comment type="subcellular location">
    <subcellularLocation>
        <location evidence="1">Membrane</location>
    </subcellularLocation>
</comment>
<dbReference type="SUPFAM" id="SSF56601">
    <property type="entry name" value="beta-lactamase/transpeptidase-like"/>
    <property type="match status" value="1"/>
</dbReference>
<dbReference type="Gene3D" id="3.30.450.330">
    <property type="match status" value="1"/>
</dbReference>
<dbReference type="InterPro" id="IPR050515">
    <property type="entry name" value="Beta-lactam/transpept"/>
</dbReference>
<keyword evidence="2" id="KW-0121">Carboxypeptidase</keyword>
<dbReference type="AlphaFoldDB" id="A0A1E5Q8Z8"/>
<comment type="caution">
    <text evidence="7">The sequence shown here is derived from an EMBL/GenBank/DDBJ whole genome shotgun (WGS) entry which is preliminary data.</text>
</comment>
<dbReference type="EMBL" id="MCGG01000018">
    <property type="protein sequence ID" value="OEJ67939.1"/>
    <property type="molecule type" value="Genomic_DNA"/>
</dbReference>
<evidence type="ECO:0000256" key="2">
    <source>
        <dbReference type="ARBA" id="ARBA00022645"/>
    </source>
</evidence>
<keyword evidence="2" id="KW-0378">Hydrolase</keyword>
<evidence type="ECO:0000259" key="5">
    <source>
        <dbReference type="Pfam" id="PF00905"/>
    </source>
</evidence>